<sequence length="369" mass="42143">MRNPKKHFFETVLGLTLLASVLRQTTITHPFSFDHHIGKHTLAKSYLDEIVLFNRLSYLIAPASLLVQNPSQKDLLTLLHDNSFSKEDIEMDMDLQTILQQDIDLGIMPSSTSHLHHHHHHHHHNSSKQIEFYKESQKNADIMATTDLFEQNRIPDGCKLIVEEDTGEYFIMLMPNDSNKTEQVLARPQQSAFASNLRLNASHNATPEFLSQLSINQELEKLNDNLSLNSTSLDDTLTNLDADNLLDENWINQLLVESGDDKAESVYDQIQINDDKMLSKLNDNQTFVHSPLLVENSYLANDTLYNDTAQFESMLDQAILMHDKDKNDTEPRSKDMDMPALIAFMDSNQRLNHINVTFKSLDVSAATHH</sequence>
<keyword evidence="2" id="KW-0732">Signal</keyword>
<feature type="compositionally biased region" description="Basic residues" evidence="1">
    <location>
        <begin position="114"/>
        <end position="126"/>
    </location>
</feature>
<accession>A0A3M7SK73</accession>
<keyword evidence="4" id="KW-1185">Reference proteome</keyword>
<gene>
    <name evidence="3" type="ORF">BpHYR1_029582</name>
</gene>
<dbReference type="Proteomes" id="UP000276133">
    <property type="component" value="Unassembled WGS sequence"/>
</dbReference>
<evidence type="ECO:0000313" key="4">
    <source>
        <dbReference type="Proteomes" id="UP000276133"/>
    </source>
</evidence>
<organism evidence="3 4">
    <name type="scientific">Brachionus plicatilis</name>
    <name type="common">Marine rotifer</name>
    <name type="synonym">Brachionus muelleri</name>
    <dbReference type="NCBI Taxonomy" id="10195"/>
    <lineage>
        <taxon>Eukaryota</taxon>
        <taxon>Metazoa</taxon>
        <taxon>Spiralia</taxon>
        <taxon>Gnathifera</taxon>
        <taxon>Rotifera</taxon>
        <taxon>Eurotatoria</taxon>
        <taxon>Monogononta</taxon>
        <taxon>Pseudotrocha</taxon>
        <taxon>Ploima</taxon>
        <taxon>Brachionidae</taxon>
        <taxon>Brachionus</taxon>
    </lineage>
</organism>
<dbReference type="EMBL" id="REGN01001215">
    <property type="protein sequence ID" value="RNA36183.1"/>
    <property type="molecule type" value="Genomic_DNA"/>
</dbReference>
<feature type="non-terminal residue" evidence="3">
    <location>
        <position position="369"/>
    </location>
</feature>
<feature type="chain" id="PRO_5018330751" evidence="2">
    <location>
        <begin position="24"/>
        <end position="369"/>
    </location>
</feature>
<evidence type="ECO:0000313" key="3">
    <source>
        <dbReference type="EMBL" id="RNA36183.1"/>
    </source>
</evidence>
<evidence type="ECO:0000256" key="2">
    <source>
        <dbReference type="SAM" id="SignalP"/>
    </source>
</evidence>
<reference evidence="3 4" key="1">
    <citation type="journal article" date="2018" name="Sci. Rep.">
        <title>Genomic signatures of local adaptation to the degree of environmental predictability in rotifers.</title>
        <authorList>
            <person name="Franch-Gras L."/>
            <person name="Hahn C."/>
            <person name="Garcia-Roger E.M."/>
            <person name="Carmona M.J."/>
            <person name="Serra M."/>
            <person name="Gomez A."/>
        </authorList>
    </citation>
    <scope>NUCLEOTIDE SEQUENCE [LARGE SCALE GENOMIC DNA]</scope>
    <source>
        <strain evidence="3">HYR1</strain>
    </source>
</reference>
<proteinExistence type="predicted"/>
<dbReference type="AlphaFoldDB" id="A0A3M7SK73"/>
<feature type="signal peptide" evidence="2">
    <location>
        <begin position="1"/>
        <end position="23"/>
    </location>
</feature>
<name>A0A3M7SK73_BRAPC</name>
<comment type="caution">
    <text evidence="3">The sequence shown here is derived from an EMBL/GenBank/DDBJ whole genome shotgun (WGS) entry which is preliminary data.</text>
</comment>
<feature type="region of interest" description="Disordered" evidence="1">
    <location>
        <begin position="110"/>
        <end position="129"/>
    </location>
</feature>
<protein>
    <submittedName>
        <fullName evidence="3">Uncharacterized protein</fullName>
    </submittedName>
</protein>
<evidence type="ECO:0000256" key="1">
    <source>
        <dbReference type="SAM" id="MobiDB-lite"/>
    </source>
</evidence>